<sequence length="292" mass="32376">MDDIVSAAGSPHPPKRFLLCSPDNFDVTFEINPWMTTERRPDREKSWREWNGLVAELRAAGAAVHHFPSLPGLSDMVFPTDVGVVDGNRFVRGRFRHPERRDEAAHGATWLLEHGFTEIPWPDDPNMYLEGGDAVRFGDVLLCGNGPRTSPAAAAHLSRVLDIPVVTVPIVDPRFYHLDMSFCPLDDRRAIYAPDVWDVEGQRVVEKLVPEPLIISIDEALTFSANSVVIGRTVVMPACPPRIRSALEDWGFTVRVSPVDEFLKAGGGIRCMALDLDLLGRSGHLSPLVQVE</sequence>
<evidence type="ECO:0000313" key="5">
    <source>
        <dbReference type="Proteomes" id="UP000198242"/>
    </source>
</evidence>
<dbReference type="SUPFAM" id="SSF55909">
    <property type="entry name" value="Pentein"/>
    <property type="match status" value="1"/>
</dbReference>
<feature type="active site" description="Nucleophile" evidence="3">
    <location>
        <position position="271"/>
    </location>
</feature>
<proteinExistence type="inferred from homology"/>
<dbReference type="Gene3D" id="3.75.10.10">
    <property type="entry name" value="L-arginine/glycine Amidinotransferase, Chain A"/>
    <property type="match status" value="1"/>
</dbReference>
<keyword evidence="2 4" id="KW-0378">Hydrolase</keyword>
<comment type="similarity">
    <text evidence="1">Belongs to the DDAH family.</text>
</comment>
<dbReference type="PANTHER" id="PTHR12737:SF9">
    <property type="entry name" value="DIMETHYLARGININASE"/>
    <property type="match status" value="1"/>
</dbReference>
<protein>
    <submittedName>
        <fullName evidence="4">N-Dimethylarginine dimethylaminohydrolase</fullName>
    </submittedName>
</protein>
<dbReference type="AlphaFoldDB" id="A0A1C4X1I2"/>
<name>A0A1C4X1I2_MICVI</name>
<organism evidence="4 5">
    <name type="scientific">Micromonospora viridifaciens</name>
    <dbReference type="NCBI Taxonomy" id="1881"/>
    <lineage>
        <taxon>Bacteria</taxon>
        <taxon>Bacillati</taxon>
        <taxon>Actinomycetota</taxon>
        <taxon>Actinomycetes</taxon>
        <taxon>Micromonosporales</taxon>
        <taxon>Micromonosporaceae</taxon>
        <taxon>Micromonospora</taxon>
    </lineage>
</organism>
<evidence type="ECO:0000256" key="2">
    <source>
        <dbReference type="ARBA" id="ARBA00022801"/>
    </source>
</evidence>
<evidence type="ECO:0000256" key="1">
    <source>
        <dbReference type="ARBA" id="ARBA00008532"/>
    </source>
</evidence>
<dbReference type="GO" id="GO:0045429">
    <property type="term" value="P:positive regulation of nitric oxide biosynthetic process"/>
    <property type="evidence" value="ECO:0007669"/>
    <property type="project" value="TreeGrafter"/>
</dbReference>
<evidence type="ECO:0000313" key="4">
    <source>
        <dbReference type="EMBL" id="SCF02309.1"/>
    </source>
</evidence>
<dbReference type="Proteomes" id="UP000198242">
    <property type="component" value="Chromosome I"/>
</dbReference>
<dbReference type="GO" id="GO:0016403">
    <property type="term" value="F:dimethylargininase activity"/>
    <property type="evidence" value="ECO:0007669"/>
    <property type="project" value="TreeGrafter"/>
</dbReference>
<evidence type="ECO:0000256" key="3">
    <source>
        <dbReference type="PIRSR" id="PIRSR633199-1"/>
    </source>
</evidence>
<dbReference type="InterPro" id="IPR033199">
    <property type="entry name" value="DDAH-like"/>
</dbReference>
<dbReference type="GO" id="GO:0006525">
    <property type="term" value="P:arginine metabolic process"/>
    <property type="evidence" value="ECO:0007669"/>
    <property type="project" value="TreeGrafter"/>
</dbReference>
<accession>A0A1C4X1I2</accession>
<feature type="active site" description="Proton donor" evidence="3">
    <location>
        <position position="177"/>
    </location>
</feature>
<dbReference type="PANTHER" id="PTHR12737">
    <property type="entry name" value="DIMETHYLARGININE DIMETHYLAMINOHYDROLASE"/>
    <property type="match status" value="1"/>
</dbReference>
<dbReference type="GO" id="GO:0000052">
    <property type="term" value="P:citrulline metabolic process"/>
    <property type="evidence" value="ECO:0007669"/>
    <property type="project" value="TreeGrafter"/>
</dbReference>
<dbReference type="EMBL" id="LT607411">
    <property type="protein sequence ID" value="SCF02309.1"/>
    <property type="molecule type" value="Genomic_DNA"/>
</dbReference>
<dbReference type="Pfam" id="PF19420">
    <property type="entry name" value="DDAH_eukar"/>
    <property type="match status" value="1"/>
</dbReference>
<keyword evidence="5" id="KW-1185">Reference proteome</keyword>
<reference evidence="5" key="1">
    <citation type="submission" date="2016-06" db="EMBL/GenBank/DDBJ databases">
        <authorList>
            <person name="Varghese N."/>
            <person name="Submissions Spin"/>
        </authorList>
    </citation>
    <scope>NUCLEOTIDE SEQUENCE [LARGE SCALE GENOMIC DNA]</scope>
    <source>
        <strain evidence="5">DSM 43909</strain>
    </source>
</reference>
<dbReference type="GO" id="GO:0016597">
    <property type="term" value="F:amino acid binding"/>
    <property type="evidence" value="ECO:0007669"/>
    <property type="project" value="TreeGrafter"/>
</dbReference>
<dbReference type="OrthoDB" id="9814070at2"/>
<gene>
    <name evidence="4" type="ORF">GA0074695_2926</name>
</gene>